<accession>I7MMI5</accession>
<evidence type="ECO:0000313" key="4">
    <source>
        <dbReference type="EMBL" id="EAS04924.2"/>
    </source>
</evidence>
<keyword evidence="5" id="KW-1185">Reference proteome</keyword>
<proteinExistence type="inferred from homology"/>
<feature type="transmembrane region" description="Helical" evidence="3">
    <location>
        <begin position="173"/>
        <end position="197"/>
    </location>
</feature>
<organism evidence="4 5">
    <name type="scientific">Tetrahymena thermophila (strain SB210)</name>
    <dbReference type="NCBI Taxonomy" id="312017"/>
    <lineage>
        <taxon>Eukaryota</taxon>
        <taxon>Sar</taxon>
        <taxon>Alveolata</taxon>
        <taxon>Ciliophora</taxon>
        <taxon>Intramacronucleata</taxon>
        <taxon>Oligohymenophorea</taxon>
        <taxon>Hymenostomatida</taxon>
        <taxon>Tetrahymenina</taxon>
        <taxon>Tetrahymenidae</taxon>
        <taxon>Tetrahymena</taxon>
    </lineage>
</organism>
<keyword evidence="3" id="KW-0812">Transmembrane</keyword>
<keyword evidence="3" id="KW-1133">Transmembrane helix</keyword>
<comment type="similarity">
    <text evidence="1">Belongs to the multi antimicrobial extrusion (MATE) (TC 2.A.66.1) family.</text>
</comment>
<feature type="transmembrane region" description="Helical" evidence="3">
    <location>
        <begin position="217"/>
        <end position="234"/>
    </location>
</feature>
<dbReference type="EMBL" id="GG662435">
    <property type="protein sequence ID" value="EAS04924.2"/>
    <property type="molecule type" value="Genomic_DNA"/>
</dbReference>
<dbReference type="RefSeq" id="XP_001025169.2">
    <property type="nucleotide sequence ID" value="XM_001025169.2"/>
</dbReference>
<dbReference type="InterPro" id="IPR002528">
    <property type="entry name" value="MATE_fam"/>
</dbReference>
<reference evidence="5" key="1">
    <citation type="journal article" date="2006" name="PLoS Biol.">
        <title>Macronuclear genome sequence of the ciliate Tetrahymena thermophila, a model eukaryote.</title>
        <authorList>
            <person name="Eisen J.A."/>
            <person name="Coyne R.S."/>
            <person name="Wu M."/>
            <person name="Wu D."/>
            <person name="Thiagarajan M."/>
            <person name="Wortman J.R."/>
            <person name="Badger J.H."/>
            <person name="Ren Q."/>
            <person name="Amedeo P."/>
            <person name="Jones K.M."/>
            <person name="Tallon L.J."/>
            <person name="Delcher A.L."/>
            <person name="Salzberg S.L."/>
            <person name="Silva J.C."/>
            <person name="Haas B.J."/>
            <person name="Majoros W.H."/>
            <person name="Farzad M."/>
            <person name="Carlton J.M."/>
            <person name="Smith R.K. Jr."/>
            <person name="Garg J."/>
            <person name="Pearlman R.E."/>
            <person name="Karrer K.M."/>
            <person name="Sun L."/>
            <person name="Manning G."/>
            <person name="Elde N.C."/>
            <person name="Turkewitz A.P."/>
            <person name="Asai D.J."/>
            <person name="Wilkes D.E."/>
            <person name="Wang Y."/>
            <person name="Cai H."/>
            <person name="Collins K."/>
            <person name="Stewart B.A."/>
            <person name="Lee S.R."/>
            <person name="Wilamowska K."/>
            <person name="Weinberg Z."/>
            <person name="Ruzzo W.L."/>
            <person name="Wloga D."/>
            <person name="Gaertig J."/>
            <person name="Frankel J."/>
            <person name="Tsao C.-C."/>
            <person name="Gorovsky M.A."/>
            <person name="Keeling P.J."/>
            <person name="Waller R.F."/>
            <person name="Patron N.J."/>
            <person name="Cherry J.M."/>
            <person name="Stover N.A."/>
            <person name="Krieger C.J."/>
            <person name="del Toro C."/>
            <person name="Ryder H.F."/>
            <person name="Williamson S.C."/>
            <person name="Barbeau R.A."/>
            <person name="Hamilton E.P."/>
            <person name="Orias E."/>
        </authorList>
    </citation>
    <scope>NUCLEOTIDE SEQUENCE [LARGE SCALE GENOMIC DNA]</scope>
    <source>
        <strain evidence="5">SB210</strain>
    </source>
</reference>
<feature type="transmembrane region" description="Helical" evidence="3">
    <location>
        <begin position="501"/>
        <end position="519"/>
    </location>
</feature>
<sequence>MNSQSDLNSKLIENPNQSPEKTVKSNQNIQKRDVTINNLSSIENSLVGSCDEDIEKILNNKNNEQQQVEQTPQKKERFTSFNIDDDMTWKNGPKKVFDLIVFSMQNIIYNSGLFITYICNMYFVRLQDSSDLMAGFGLASTFFAAFGFASIYAMNYGMQALGSQAYGAGKFELVGIIFQRGLYINTLYLIIVSPLFFYLRDVLQLIGINTNIEIQTYSRLSLLFIFLICIERSFRTYLNCQREYFIPTYCAVVAYILHPLWLYLLCIRADLGINGIAWSMAITEGLTLLSSFIISTLLKKYQKTWNGFSRQAFSGWWEYLKISISVGASSYIEWFSFELQTVIVGFLNDEDQMAAHSSQVSLMLFYYMIPIALNQTIGTYLGNSVGAGQVRLSKNLIKLTYISIVILSIIMIGIGAGFQPLFVKLYCTNDDMEHYFKLINNIYIYFFMFGDNLQGICQCVLRTIGQEKWANVIFFSCFFMTGSGLSAILVHVAHLGAPGAWWAYAISAYIAVFFLLLLLKKTNIQKCIEKISENIKAQEQQESEDEDIKLVIEEQEGSS</sequence>
<dbReference type="InParanoid" id="I7MMI5"/>
<dbReference type="STRING" id="312017.I7MMI5"/>
<dbReference type="AlphaFoldDB" id="I7MMI5"/>
<feature type="transmembrane region" description="Helical" evidence="3">
    <location>
        <begin position="107"/>
        <end position="126"/>
    </location>
</feature>
<feature type="transmembrane region" description="Helical" evidence="3">
    <location>
        <begin position="132"/>
        <end position="153"/>
    </location>
</feature>
<evidence type="ECO:0000313" key="5">
    <source>
        <dbReference type="Proteomes" id="UP000009168"/>
    </source>
</evidence>
<dbReference type="Pfam" id="PF01554">
    <property type="entry name" value="MatE"/>
    <property type="match status" value="2"/>
</dbReference>
<dbReference type="Proteomes" id="UP000009168">
    <property type="component" value="Unassembled WGS sequence"/>
</dbReference>
<evidence type="ECO:0000256" key="2">
    <source>
        <dbReference type="SAM" id="MobiDB-lite"/>
    </source>
</evidence>
<feature type="compositionally biased region" description="Polar residues" evidence="2">
    <location>
        <begin position="14"/>
        <end position="29"/>
    </location>
</feature>
<evidence type="ECO:0000256" key="1">
    <source>
        <dbReference type="ARBA" id="ARBA00010199"/>
    </source>
</evidence>
<dbReference type="GO" id="GO:0042910">
    <property type="term" value="F:xenobiotic transmembrane transporter activity"/>
    <property type="evidence" value="ECO:0007669"/>
    <property type="project" value="InterPro"/>
</dbReference>
<dbReference type="PANTHER" id="PTHR11206">
    <property type="entry name" value="MULTIDRUG RESISTANCE PROTEIN"/>
    <property type="match status" value="1"/>
</dbReference>
<dbReference type="GO" id="GO:0015297">
    <property type="term" value="F:antiporter activity"/>
    <property type="evidence" value="ECO:0007669"/>
    <property type="project" value="InterPro"/>
</dbReference>
<name>I7MMI5_TETTS</name>
<feature type="transmembrane region" description="Helical" evidence="3">
    <location>
        <begin position="246"/>
        <end position="264"/>
    </location>
</feature>
<feature type="transmembrane region" description="Helical" evidence="3">
    <location>
        <begin position="473"/>
        <end position="495"/>
    </location>
</feature>
<dbReference type="KEGG" id="tet:TTHERM_00684680"/>
<protein>
    <submittedName>
        <fullName evidence="4">MATE domain protein</fullName>
    </submittedName>
</protein>
<feature type="region of interest" description="Disordered" evidence="2">
    <location>
        <begin position="1"/>
        <end position="29"/>
    </location>
</feature>
<feature type="transmembrane region" description="Helical" evidence="3">
    <location>
        <begin position="276"/>
        <end position="298"/>
    </location>
</feature>
<dbReference type="OrthoDB" id="295135at2759"/>
<feature type="transmembrane region" description="Helical" evidence="3">
    <location>
        <begin position="442"/>
        <end position="461"/>
    </location>
</feature>
<keyword evidence="3" id="KW-0472">Membrane</keyword>
<evidence type="ECO:0000256" key="3">
    <source>
        <dbReference type="SAM" id="Phobius"/>
    </source>
</evidence>
<dbReference type="GeneID" id="7830700"/>
<feature type="transmembrane region" description="Helical" evidence="3">
    <location>
        <begin position="399"/>
        <end position="422"/>
    </location>
</feature>
<gene>
    <name evidence="4" type="ORF">TTHERM_00684680</name>
</gene>
<dbReference type="GO" id="GO:0016020">
    <property type="term" value="C:membrane"/>
    <property type="evidence" value="ECO:0007669"/>
    <property type="project" value="InterPro"/>
</dbReference>